<evidence type="ECO:0000256" key="3">
    <source>
        <dbReference type="ARBA" id="ARBA00022516"/>
    </source>
</evidence>
<dbReference type="EC" id="4.2.1.59" evidence="8"/>
<dbReference type="InterPro" id="IPR029069">
    <property type="entry name" value="HotDog_dom_sf"/>
</dbReference>
<comment type="similarity">
    <text evidence="8">Belongs to the thioester dehydratase family. FabZ subfamily.</text>
</comment>
<dbReference type="GO" id="GO:0019171">
    <property type="term" value="F:(3R)-hydroxyacyl-[acyl-carrier-protein] dehydratase activity"/>
    <property type="evidence" value="ECO:0007669"/>
    <property type="project" value="UniProtKB-EC"/>
</dbReference>
<dbReference type="SUPFAM" id="SSF54637">
    <property type="entry name" value="Thioesterase/thiol ester dehydrase-isomerase"/>
    <property type="match status" value="1"/>
</dbReference>
<evidence type="ECO:0000256" key="1">
    <source>
        <dbReference type="ARBA" id="ARBA00004496"/>
    </source>
</evidence>
<evidence type="ECO:0000313" key="10">
    <source>
        <dbReference type="Proteomes" id="UP001144110"/>
    </source>
</evidence>
<dbReference type="PANTHER" id="PTHR30272">
    <property type="entry name" value="3-HYDROXYACYL-[ACYL-CARRIER-PROTEIN] DEHYDRATASE"/>
    <property type="match status" value="1"/>
</dbReference>
<evidence type="ECO:0000256" key="6">
    <source>
        <dbReference type="ARBA" id="ARBA00023239"/>
    </source>
</evidence>
<dbReference type="Pfam" id="PF07977">
    <property type="entry name" value="FabA"/>
    <property type="match status" value="1"/>
</dbReference>
<name>A0AAE3P595_9BACT</name>
<evidence type="ECO:0000256" key="4">
    <source>
        <dbReference type="ARBA" id="ARBA00022556"/>
    </source>
</evidence>
<comment type="function">
    <text evidence="7 8">Involved in unsaturated fatty acids biosynthesis. Catalyzes the dehydration of short chain beta-hydroxyacyl-ACPs and long chain saturated and unsaturated beta-hydroxyacyl-ACPs.</text>
</comment>
<accession>A0AAE3P595</accession>
<keyword evidence="5 8" id="KW-0443">Lipid metabolism</keyword>
<keyword evidence="4 8" id="KW-0441">Lipid A biosynthesis</keyword>
<dbReference type="CDD" id="cd01288">
    <property type="entry name" value="FabZ"/>
    <property type="match status" value="1"/>
</dbReference>
<dbReference type="AlphaFoldDB" id="A0AAE3P595"/>
<sequence length="153" mass="17329">MKREKMGINFIKDIIPHRFPFLMIDKIVEIDKEKEYVKAIKNVTINEPFFVGHFPDYPIMPGVLIIEAMAQAAAVGMKVIFPEYNEKLFVLAGIDKVKFRQPVYPGDTLVIEAQGFKKKGYIIKTKATAKVGEKVVAEAEITAGIIKKEKKDE</sequence>
<dbReference type="NCBIfam" id="NF000582">
    <property type="entry name" value="PRK00006.1"/>
    <property type="match status" value="1"/>
</dbReference>
<evidence type="ECO:0000256" key="8">
    <source>
        <dbReference type="HAMAP-Rule" id="MF_00406"/>
    </source>
</evidence>
<keyword evidence="3 8" id="KW-0444">Lipid biosynthesis</keyword>
<keyword evidence="6 8" id="KW-0456">Lyase</keyword>
<dbReference type="Proteomes" id="UP001144110">
    <property type="component" value="Unassembled WGS sequence"/>
</dbReference>
<evidence type="ECO:0000313" key="9">
    <source>
        <dbReference type="EMBL" id="MDF2953598.1"/>
    </source>
</evidence>
<reference evidence="9" key="1">
    <citation type="submission" date="2022-11" db="EMBL/GenBank/DDBJ databases">
        <title>Candidatus Alkanophaga archaea from heated hydrothermal vent sediment oxidize petroleum alkanes.</title>
        <authorList>
            <person name="Zehnle H."/>
            <person name="Laso-Perez R."/>
            <person name="Lipp J."/>
            <person name="Teske A."/>
            <person name="Wegener G."/>
        </authorList>
    </citation>
    <scope>NUCLEOTIDE SEQUENCE</scope>
    <source>
        <strain evidence="9">MCA70</strain>
    </source>
</reference>
<dbReference type="GO" id="GO:0016020">
    <property type="term" value="C:membrane"/>
    <property type="evidence" value="ECO:0007669"/>
    <property type="project" value="GOC"/>
</dbReference>
<dbReference type="FunFam" id="3.10.129.10:FF:000001">
    <property type="entry name" value="3-hydroxyacyl-[acyl-carrier-protein] dehydratase FabZ"/>
    <property type="match status" value="1"/>
</dbReference>
<comment type="catalytic activity">
    <reaction evidence="8">
        <text>a (3R)-hydroxyacyl-[ACP] = a (2E)-enoyl-[ACP] + H2O</text>
        <dbReference type="Rhea" id="RHEA:13097"/>
        <dbReference type="Rhea" id="RHEA-COMP:9925"/>
        <dbReference type="Rhea" id="RHEA-COMP:9945"/>
        <dbReference type="ChEBI" id="CHEBI:15377"/>
        <dbReference type="ChEBI" id="CHEBI:78784"/>
        <dbReference type="ChEBI" id="CHEBI:78827"/>
        <dbReference type="EC" id="4.2.1.59"/>
    </reaction>
</comment>
<organism evidence="9 10">
    <name type="scientific">Candidatus Thermodesulfobacterium syntrophicum</name>
    <dbReference type="NCBI Taxonomy" id="3060442"/>
    <lineage>
        <taxon>Bacteria</taxon>
        <taxon>Pseudomonadati</taxon>
        <taxon>Thermodesulfobacteriota</taxon>
        <taxon>Thermodesulfobacteria</taxon>
        <taxon>Thermodesulfobacteriales</taxon>
        <taxon>Thermodesulfobacteriaceae</taxon>
        <taxon>Thermodesulfobacterium</taxon>
    </lineage>
</organism>
<dbReference type="InterPro" id="IPR010084">
    <property type="entry name" value="FabZ"/>
</dbReference>
<dbReference type="GO" id="GO:0006633">
    <property type="term" value="P:fatty acid biosynthetic process"/>
    <property type="evidence" value="ECO:0007669"/>
    <property type="project" value="UniProtKB-UniRule"/>
</dbReference>
<evidence type="ECO:0000256" key="5">
    <source>
        <dbReference type="ARBA" id="ARBA00023098"/>
    </source>
</evidence>
<feature type="active site" evidence="8">
    <location>
        <position position="53"/>
    </location>
</feature>
<evidence type="ECO:0000256" key="7">
    <source>
        <dbReference type="ARBA" id="ARBA00025049"/>
    </source>
</evidence>
<gene>
    <name evidence="8" type="primary">fabZ</name>
    <name evidence="9" type="ORF">OD816_000843</name>
</gene>
<keyword evidence="2 8" id="KW-0963">Cytoplasm</keyword>
<dbReference type="EMBL" id="JAPHEG010000003">
    <property type="protein sequence ID" value="MDF2953598.1"/>
    <property type="molecule type" value="Genomic_DNA"/>
</dbReference>
<dbReference type="GO" id="GO:0005737">
    <property type="term" value="C:cytoplasm"/>
    <property type="evidence" value="ECO:0007669"/>
    <property type="project" value="UniProtKB-SubCell"/>
</dbReference>
<comment type="subcellular location">
    <subcellularLocation>
        <location evidence="1 8">Cytoplasm</location>
    </subcellularLocation>
</comment>
<dbReference type="NCBIfam" id="TIGR01750">
    <property type="entry name" value="fabZ"/>
    <property type="match status" value="1"/>
</dbReference>
<proteinExistence type="inferred from homology"/>
<protein>
    <recommendedName>
        <fullName evidence="8">3-hydroxyacyl-[acyl-carrier-protein] dehydratase FabZ</fullName>
        <ecNumber evidence="8">4.2.1.59</ecNumber>
    </recommendedName>
    <alternativeName>
        <fullName evidence="8">(3R)-hydroxymyristoyl-[acyl-carrier-protein] dehydratase</fullName>
        <shortName evidence="8">(3R)-hydroxymyristoyl-ACP dehydrase</shortName>
    </alternativeName>
    <alternativeName>
        <fullName evidence="8">Beta-hydroxyacyl-ACP dehydratase</fullName>
    </alternativeName>
</protein>
<dbReference type="Gene3D" id="3.10.129.10">
    <property type="entry name" value="Hotdog Thioesterase"/>
    <property type="match status" value="1"/>
</dbReference>
<evidence type="ECO:0000256" key="2">
    <source>
        <dbReference type="ARBA" id="ARBA00022490"/>
    </source>
</evidence>
<comment type="caution">
    <text evidence="9">The sequence shown here is derived from an EMBL/GenBank/DDBJ whole genome shotgun (WGS) entry which is preliminary data.</text>
</comment>
<dbReference type="HAMAP" id="MF_00406">
    <property type="entry name" value="FabZ"/>
    <property type="match status" value="1"/>
</dbReference>
<dbReference type="PANTHER" id="PTHR30272:SF1">
    <property type="entry name" value="3-HYDROXYACYL-[ACYL-CARRIER-PROTEIN] DEHYDRATASE"/>
    <property type="match status" value="1"/>
</dbReference>
<dbReference type="GO" id="GO:0009245">
    <property type="term" value="P:lipid A biosynthetic process"/>
    <property type="evidence" value="ECO:0007669"/>
    <property type="project" value="UniProtKB-UniRule"/>
</dbReference>
<dbReference type="InterPro" id="IPR013114">
    <property type="entry name" value="FabA_FabZ"/>
</dbReference>